<evidence type="ECO:0000313" key="4">
    <source>
        <dbReference type="EMBL" id="MCQ4922003.1"/>
    </source>
</evidence>
<feature type="coiled-coil region" evidence="3">
    <location>
        <begin position="98"/>
        <end position="404"/>
    </location>
</feature>
<dbReference type="Gene3D" id="1.20.1600.10">
    <property type="entry name" value="Outer membrane efflux proteins (OEP)"/>
    <property type="match status" value="1"/>
</dbReference>
<dbReference type="InterPro" id="IPR050465">
    <property type="entry name" value="UPF0194_transport"/>
</dbReference>
<comment type="caution">
    <text evidence="4">The sequence shown here is derived from an EMBL/GenBank/DDBJ whole genome shotgun (WGS) entry which is preliminary data.</text>
</comment>
<keyword evidence="5" id="KW-1185">Reference proteome</keyword>
<accession>A0ABT1S6B4</accession>
<dbReference type="Proteomes" id="UP001524478">
    <property type="component" value="Unassembled WGS sequence"/>
</dbReference>
<reference evidence="4 5" key="1">
    <citation type="submission" date="2022-06" db="EMBL/GenBank/DDBJ databases">
        <title>Isolation of gut microbiota from human fecal samples.</title>
        <authorList>
            <person name="Pamer E.G."/>
            <person name="Barat B."/>
            <person name="Waligurski E."/>
            <person name="Medina S."/>
            <person name="Paddock L."/>
            <person name="Mostad J."/>
        </authorList>
    </citation>
    <scope>NUCLEOTIDE SEQUENCE [LARGE SCALE GENOMIC DNA]</scope>
    <source>
        <strain evidence="4 5">DFI.7.95</strain>
    </source>
</reference>
<organism evidence="4 5">
    <name type="scientific">Tissierella carlieri</name>
    <dbReference type="NCBI Taxonomy" id="689904"/>
    <lineage>
        <taxon>Bacteria</taxon>
        <taxon>Bacillati</taxon>
        <taxon>Bacillota</taxon>
        <taxon>Tissierellia</taxon>
        <taxon>Tissierellales</taxon>
        <taxon>Tissierellaceae</taxon>
        <taxon>Tissierella</taxon>
    </lineage>
</organism>
<proteinExistence type="predicted"/>
<dbReference type="PANTHER" id="PTHR32347">
    <property type="entry name" value="EFFLUX SYSTEM COMPONENT YKNX-RELATED"/>
    <property type="match status" value="1"/>
</dbReference>
<keyword evidence="2 3" id="KW-0175">Coiled coil</keyword>
<dbReference type="RefSeq" id="WP_256310346.1">
    <property type="nucleotide sequence ID" value="NZ_JANGAC010000002.1"/>
</dbReference>
<dbReference type="SUPFAM" id="SSF56954">
    <property type="entry name" value="Outer membrane efflux proteins (OEP)"/>
    <property type="match status" value="2"/>
</dbReference>
<evidence type="ECO:0000256" key="3">
    <source>
        <dbReference type="SAM" id="Coils"/>
    </source>
</evidence>
<dbReference type="EMBL" id="JANGAC010000002">
    <property type="protein sequence ID" value="MCQ4922003.1"/>
    <property type="molecule type" value="Genomic_DNA"/>
</dbReference>
<dbReference type="PANTHER" id="PTHR32347:SF23">
    <property type="entry name" value="BLL5650 PROTEIN"/>
    <property type="match status" value="1"/>
</dbReference>
<evidence type="ECO:0000256" key="1">
    <source>
        <dbReference type="ARBA" id="ARBA00004196"/>
    </source>
</evidence>
<gene>
    <name evidence="4" type="ORF">NE686_02805</name>
</gene>
<evidence type="ECO:0000256" key="2">
    <source>
        <dbReference type="ARBA" id="ARBA00023054"/>
    </source>
</evidence>
<sequence>MNSKKFIKGIGIFLGITLFLTFFSKTIYNFNLPSVTAVSLTGGKLVNTIEGTSMITYRDSYNVYAKKEGIVKDVFIKPGDKVIKGQALIEFDLDKDYIEQLTLDIRRKEQDIKLSNMKLANLKSKDLSPQKGEIEKLHVEISDVEAEIDSIENGTYESLKKLEYEFNIDMAEKRLSDKKEQFNAGMTNRSDLHEAENNLEIAKIQYEQYIQSEKEAKNNLLKDKQEQLNRLYEKTFSFEEENEYAITDLHFQIGNIQDELLILNRKLEQETDELIIEQLTLDIRRKEQDIKLLNMKLNNLESEDLAVERREIRKLKSEISDIKSEIDNIEDGTYESLKKLEYELNIDMAEKRLNDKQEQFNAGMTNRSELNETENNLEIAKMQYKQYIQSEKEAKNNLLKAKHEQLNSLYEKTFSFEKENEYAMLELNFQLNNIQSELLILNKKLEQEKNNKIVAETDGVIIDVKCEAGRFINKNDVLVQMQDMSNEFKAELVIDEEKLDLFNTESSVEIKVKGIAETLKGEILSINPSGNEDSAGHKITIAIKNTSFQLAGKNADIKIKTESELYNAIIPNDAVRKDTKGYYVLVLREENNVLGRNFIAHKTYVELIDSDNSLSAIKELSLFEPIIVTSTSPIEAGSRVKYEGTGGKE</sequence>
<protein>
    <submittedName>
        <fullName evidence="4">HlyD family efflux transporter periplasmic adaptor subunit</fullName>
    </submittedName>
</protein>
<name>A0ABT1S6B4_9FIRM</name>
<evidence type="ECO:0000313" key="5">
    <source>
        <dbReference type="Proteomes" id="UP001524478"/>
    </source>
</evidence>
<comment type="subcellular location">
    <subcellularLocation>
        <location evidence="1">Cell envelope</location>
    </subcellularLocation>
</comment>